<evidence type="ECO:0000313" key="2">
    <source>
        <dbReference type="Proteomes" id="UP000036196"/>
    </source>
</evidence>
<evidence type="ECO:0000313" key="1">
    <source>
        <dbReference type="EMBL" id="KMK11808.1"/>
    </source>
</evidence>
<sequence>MHILLDQFPQVWVSAAPSSTWEAELDALLSRGERFVLLTRNLPDKEYSSSTEKKAFALWFKRNRKRLAEVCAGSIVIVPNKMVATGLAPLVVPLCRVFGYPVRVVTEDRLDGEIANLIGEC</sequence>
<keyword evidence="2" id="KW-1185">Reference proteome</keyword>
<protein>
    <submittedName>
        <fullName evidence="1">Uncharacterized protein</fullName>
    </submittedName>
</protein>
<accession>A0A0J5KW74</accession>
<organism evidence="1 2">
    <name type="scientific">Pluralibacter gergoviae</name>
    <name type="common">Enterobacter gergoviae</name>
    <dbReference type="NCBI Taxonomy" id="61647"/>
    <lineage>
        <taxon>Bacteria</taxon>
        <taxon>Pseudomonadati</taxon>
        <taxon>Pseudomonadota</taxon>
        <taxon>Gammaproteobacteria</taxon>
        <taxon>Enterobacterales</taxon>
        <taxon>Enterobacteriaceae</taxon>
        <taxon>Pluralibacter</taxon>
    </lineage>
</organism>
<proteinExistence type="predicted"/>
<dbReference type="EMBL" id="LDZF01000024">
    <property type="protein sequence ID" value="KMK11808.1"/>
    <property type="molecule type" value="Genomic_DNA"/>
</dbReference>
<dbReference type="RefSeq" id="WP_048280175.1">
    <property type="nucleotide sequence ID" value="NZ_LDZF01000024.1"/>
</dbReference>
<dbReference type="PATRIC" id="fig|61647.15.peg.2432"/>
<comment type="caution">
    <text evidence="1">The sequence shown here is derived from an EMBL/GenBank/DDBJ whole genome shotgun (WGS) entry which is preliminary data.</text>
</comment>
<dbReference type="Proteomes" id="UP000036196">
    <property type="component" value="Unassembled WGS sequence"/>
</dbReference>
<name>A0A0J5KW74_PLUGE</name>
<gene>
    <name evidence="1" type="ORF">ABW06_19400</name>
</gene>
<dbReference type="AlphaFoldDB" id="A0A0J5KW74"/>
<reference evidence="1 2" key="1">
    <citation type="submission" date="2015-05" db="EMBL/GenBank/DDBJ databases">
        <title>Genome sequences of Pluralibacter gergoviae.</title>
        <authorList>
            <person name="Greninger A.L."/>
            <person name="Miller S."/>
        </authorList>
    </citation>
    <scope>NUCLEOTIDE SEQUENCE [LARGE SCALE GENOMIC DNA]</scope>
    <source>
        <strain evidence="1 2">JS81F13</strain>
    </source>
</reference>